<comment type="caution">
    <text evidence="3">The sequence shown here is derived from an EMBL/GenBank/DDBJ whole genome shotgun (WGS) entry which is preliminary data.</text>
</comment>
<dbReference type="STRING" id="1184151.AW736_10810"/>
<evidence type="ECO:0000313" key="3">
    <source>
        <dbReference type="EMBL" id="OAM89809.1"/>
    </source>
</evidence>
<feature type="signal peptide" evidence="2">
    <location>
        <begin position="1"/>
        <end position="26"/>
    </location>
</feature>
<gene>
    <name evidence="3" type="ORF">AW736_10810</name>
</gene>
<feature type="chain" id="PRO_5008089032" description="Secreted protein" evidence="2">
    <location>
        <begin position="27"/>
        <end position="240"/>
    </location>
</feature>
<feature type="region of interest" description="Disordered" evidence="1">
    <location>
        <begin position="195"/>
        <end position="216"/>
    </location>
</feature>
<proteinExistence type="predicted"/>
<keyword evidence="4" id="KW-1185">Reference proteome</keyword>
<evidence type="ECO:0000256" key="2">
    <source>
        <dbReference type="SAM" id="SignalP"/>
    </source>
</evidence>
<name>A0A178IKU8_9BACT</name>
<accession>A0A178IKU8</accession>
<dbReference type="EMBL" id="LRRQ01000076">
    <property type="protein sequence ID" value="OAM89809.1"/>
    <property type="molecule type" value="Genomic_DNA"/>
</dbReference>
<evidence type="ECO:0008006" key="5">
    <source>
        <dbReference type="Google" id="ProtNLM"/>
    </source>
</evidence>
<dbReference type="Proteomes" id="UP000078486">
    <property type="component" value="Unassembled WGS sequence"/>
</dbReference>
<dbReference type="AlphaFoldDB" id="A0A178IKU8"/>
<evidence type="ECO:0000313" key="4">
    <source>
        <dbReference type="Proteomes" id="UP000078486"/>
    </source>
</evidence>
<protein>
    <recommendedName>
        <fullName evidence="5">Secreted protein</fullName>
    </recommendedName>
</protein>
<organism evidence="3 4">
    <name type="scientific">Termitidicoccus mucosus</name>
    <dbReference type="NCBI Taxonomy" id="1184151"/>
    <lineage>
        <taxon>Bacteria</taxon>
        <taxon>Pseudomonadati</taxon>
        <taxon>Verrucomicrobiota</taxon>
        <taxon>Opitutia</taxon>
        <taxon>Opitutales</taxon>
        <taxon>Opitutaceae</taxon>
        <taxon>Termitidicoccus</taxon>
    </lineage>
</organism>
<dbReference type="RefSeq" id="WP_068770268.1">
    <property type="nucleotide sequence ID" value="NZ_CP109796.1"/>
</dbReference>
<sequence>MKKTSTTLVLLGALVGFMLPASGAAADGGLGNPSWKPASSRNGKVLRSATQVRFEMSSPANFSCASLVAPLQKVVESTVPQKGEGAPPLEVILTGLEWPPPAAGKPVVFFASLGAAAQNINLTPRNATRCVYVQITTGTAKTDVAVGRRKDKARKQDSHAVQAPPSALTWRFDASGWELETVSGADGSCEKFKGQWPAGEEPSFRDDDKISFGVQNPGDMTGAVPYAVTVGSVRIKRTAK</sequence>
<evidence type="ECO:0000256" key="1">
    <source>
        <dbReference type="SAM" id="MobiDB-lite"/>
    </source>
</evidence>
<keyword evidence="2" id="KW-0732">Signal</keyword>
<reference evidence="3 4" key="1">
    <citation type="submission" date="2016-01" db="EMBL/GenBank/DDBJ databases">
        <title>High potential of lignocellulose degradation of a new Verrucomicrobia species.</title>
        <authorList>
            <person name="Wang Y."/>
            <person name="Shi Y."/>
            <person name="Qiu Z."/>
            <person name="Liu S."/>
            <person name="Yang H."/>
        </authorList>
    </citation>
    <scope>NUCLEOTIDE SEQUENCE [LARGE SCALE GENOMIC DNA]</scope>
    <source>
        <strain evidence="3 4">TSB47</strain>
    </source>
</reference>